<dbReference type="EMBL" id="JAFBFH010000040">
    <property type="protein sequence ID" value="MBM7717199.1"/>
    <property type="molecule type" value="Genomic_DNA"/>
</dbReference>
<evidence type="ECO:0000313" key="2">
    <source>
        <dbReference type="Proteomes" id="UP000823485"/>
    </source>
</evidence>
<protein>
    <submittedName>
        <fullName evidence="1">Uncharacterized protein</fullName>
    </submittedName>
</protein>
<organism evidence="1 2">
    <name type="scientific">Siminovitchia thermophila</name>
    <dbReference type="NCBI Taxonomy" id="1245522"/>
    <lineage>
        <taxon>Bacteria</taxon>
        <taxon>Bacillati</taxon>
        <taxon>Bacillota</taxon>
        <taxon>Bacilli</taxon>
        <taxon>Bacillales</taxon>
        <taxon>Bacillaceae</taxon>
        <taxon>Siminovitchia</taxon>
    </lineage>
</organism>
<sequence length="281" mass="32503">MDKDEFTRYLTTFKHYSSKKVKSIELNISAENVDKGNIRITDIQLQEGMQATGEIPATQDILELTRFNIDESHNATTYENVYLGDQPQTFFHLEERFFNVMGRGFETITIPNVYHEDYRIPILTTGLDLTLYPKNDYDFLRITSFYGGFIENQYDRTYTDETLEKNPLNYRYTREFCFPGGKIGDEIILSAAKQRASVNGKVIGLGVQKFNVGQSSDYDGIKPVYYRNRQRFMLLPVGATRINIQFMKKEQTGNLIYMVDAGIGFHGIAEFKQWTWGVSKI</sequence>
<name>A0ABS2RDC9_9BACI</name>
<dbReference type="Proteomes" id="UP000823485">
    <property type="component" value="Unassembled WGS sequence"/>
</dbReference>
<gene>
    <name evidence="1" type="ORF">JOC94_004224</name>
</gene>
<reference evidence="1 2" key="1">
    <citation type="submission" date="2021-01" db="EMBL/GenBank/DDBJ databases">
        <title>Genomic Encyclopedia of Type Strains, Phase IV (KMG-IV): sequencing the most valuable type-strain genomes for metagenomic binning, comparative biology and taxonomic classification.</title>
        <authorList>
            <person name="Goeker M."/>
        </authorList>
    </citation>
    <scope>NUCLEOTIDE SEQUENCE [LARGE SCALE GENOMIC DNA]</scope>
    <source>
        <strain evidence="1 2">DSM 105453</strain>
    </source>
</reference>
<comment type="caution">
    <text evidence="1">The sequence shown here is derived from an EMBL/GenBank/DDBJ whole genome shotgun (WGS) entry which is preliminary data.</text>
</comment>
<evidence type="ECO:0000313" key="1">
    <source>
        <dbReference type="EMBL" id="MBM7717199.1"/>
    </source>
</evidence>
<keyword evidence="2" id="KW-1185">Reference proteome</keyword>
<proteinExistence type="predicted"/>
<accession>A0ABS2RDC9</accession>